<evidence type="ECO:0000256" key="1">
    <source>
        <dbReference type="SAM" id="MobiDB-lite"/>
    </source>
</evidence>
<protein>
    <recommendedName>
        <fullName evidence="2">Hypervirulence associated protein TUDOR domain-containing protein</fullName>
    </recommendedName>
</protein>
<dbReference type="Pfam" id="PF11160">
    <property type="entry name" value="Hva1_TUDOR"/>
    <property type="match status" value="1"/>
</dbReference>
<feature type="region of interest" description="Disordered" evidence="1">
    <location>
        <begin position="1"/>
        <end position="22"/>
    </location>
</feature>
<evidence type="ECO:0000313" key="4">
    <source>
        <dbReference type="Proteomes" id="UP000186607"/>
    </source>
</evidence>
<dbReference type="OrthoDB" id="71751at2"/>
<dbReference type="STRING" id="249408.BOO71_0004663"/>
<dbReference type="RefSeq" id="WP_075831432.1">
    <property type="nucleotide sequence ID" value="NZ_MSTI01000057.1"/>
</dbReference>
<organism evidence="3 4">
    <name type="scientific">Deinococcus marmoris</name>
    <dbReference type="NCBI Taxonomy" id="249408"/>
    <lineage>
        <taxon>Bacteria</taxon>
        <taxon>Thermotogati</taxon>
        <taxon>Deinococcota</taxon>
        <taxon>Deinococci</taxon>
        <taxon>Deinococcales</taxon>
        <taxon>Deinococcaceae</taxon>
        <taxon>Deinococcus</taxon>
    </lineage>
</organism>
<keyword evidence="4" id="KW-1185">Reference proteome</keyword>
<name>A0A1U7P0R1_9DEIO</name>
<dbReference type="Proteomes" id="UP000186607">
    <property type="component" value="Unassembled WGS sequence"/>
</dbReference>
<reference evidence="3 4" key="1">
    <citation type="submission" date="2017-01" db="EMBL/GenBank/DDBJ databases">
        <title>Genome Analysis of Deinococcus marmoris KOPRI26562.</title>
        <authorList>
            <person name="Kim J.H."/>
            <person name="Oh H.-M."/>
        </authorList>
    </citation>
    <scope>NUCLEOTIDE SEQUENCE [LARGE SCALE GENOMIC DNA]</scope>
    <source>
        <strain evidence="3 4">KOPRI26562</strain>
    </source>
</reference>
<feature type="domain" description="Hypervirulence associated protein TUDOR" evidence="2">
    <location>
        <begin position="6"/>
        <end position="63"/>
    </location>
</feature>
<dbReference type="Gene3D" id="2.30.30.1060">
    <property type="match status" value="1"/>
</dbReference>
<gene>
    <name evidence="3" type="ORF">BOO71_0004663</name>
</gene>
<dbReference type="EMBL" id="MSTI01000057">
    <property type="protein sequence ID" value="OLV18762.1"/>
    <property type="molecule type" value="Genomic_DNA"/>
</dbReference>
<dbReference type="AlphaFoldDB" id="A0A1U7P0R1"/>
<evidence type="ECO:0000313" key="3">
    <source>
        <dbReference type="EMBL" id="OLV18762.1"/>
    </source>
</evidence>
<proteinExistence type="predicted"/>
<accession>A0A1U7P0R1</accession>
<comment type="caution">
    <text evidence="3">The sequence shown here is derived from an EMBL/GenBank/DDBJ whole genome shotgun (WGS) entry which is preliminary data.</text>
</comment>
<dbReference type="InterPro" id="IPR021331">
    <property type="entry name" value="Hva1_TUDOR"/>
</dbReference>
<feature type="compositionally biased region" description="Polar residues" evidence="1">
    <location>
        <begin position="1"/>
        <end position="16"/>
    </location>
</feature>
<sequence>MTFNKGDQVKWSSHSGEASGRVVRVAHEDGEVSGFQYRATQDDPRYIIEVEGGKHVAHTADALSKA</sequence>
<evidence type="ECO:0000259" key="2">
    <source>
        <dbReference type="Pfam" id="PF11160"/>
    </source>
</evidence>